<evidence type="ECO:0000259" key="8">
    <source>
        <dbReference type="PROSITE" id="PS51123"/>
    </source>
</evidence>
<dbReference type="PRINTS" id="PR01021">
    <property type="entry name" value="OMPADOMAIN"/>
</dbReference>
<protein>
    <recommendedName>
        <fullName evidence="8">OmpA-like domain-containing protein</fullName>
    </recommendedName>
</protein>
<dbReference type="EMBL" id="NRSJ01000004">
    <property type="protein sequence ID" value="MBK1703712.1"/>
    <property type="molecule type" value="Genomic_DNA"/>
</dbReference>
<dbReference type="InterPro" id="IPR036737">
    <property type="entry name" value="OmpA-like_sf"/>
</dbReference>
<feature type="transmembrane region" description="Helical" evidence="7">
    <location>
        <begin position="44"/>
        <end position="64"/>
    </location>
</feature>
<keyword evidence="3" id="KW-0998">Cell outer membrane</keyword>
<dbReference type="GO" id="GO:0009279">
    <property type="term" value="C:cell outer membrane"/>
    <property type="evidence" value="ECO:0007669"/>
    <property type="project" value="UniProtKB-SubCell"/>
</dbReference>
<evidence type="ECO:0000256" key="4">
    <source>
        <dbReference type="PROSITE-ProRule" id="PRU00473"/>
    </source>
</evidence>
<dbReference type="SUPFAM" id="SSF103088">
    <property type="entry name" value="OmpA-like"/>
    <property type="match status" value="1"/>
</dbReference>
<comment type="subcellular location">
    <subcellularLocation>
        <location evidence="1">Cell outer membrane</location>
    </subcellularLocation>
</comment>
<feature type="compositionally biased region" description="Polar residues" evidence="6">
    <location>
        <begin position="1"/>
        <end position="16"/>
    </location>
</feature>
<dbReference type="Pfam" id="PF00691">
    <property type="entry name" value="OmpA"/>
    <property type="match status" value="1"/>
</dbReference>
<reference evidence="9" key="2">
    <citation type="journal article" date="2020" name="Microorganisms">
        <title>Osmotic Adaptation and Compatible Solute Biosynthesis of Phototrophic Bacteria as Revealed from Genome Analyses.</title>
        <authorList>
            <person name="Imhoff J.F."/>
            <person name="Rahn T."/>
            <person name="Kunzel S."/>
            <person name="Keller A."/>
            <person name="Neulinger S.C."/>
        </authorList>
    </citation>
    <scope>NUCLEOTIDE SEQUENCE</scope>
    <source>
        <strain evidence="9">DSM 11080</strain>
    </source>
</reference>
<evidence type="ECO:0000256" key="7">
    <source>
        <dbReference type="SAM" id="Phobius"/>
    </source>
</evidence>
<dbReference type="Gene3D" id="3.30.1330.60">
    <property type="entry name" value="OmpA-like domain"/>
    <property type="match status" value="1"/>
</dbReference>
<evidence type="ECO:0000256" key="2">
    <source>
        <dbReference type="ARBA" id="ARBA00023136"/>
    </source>
</evidence>
<evidence type="ECO:0000313" key="10">
    <source>
        <dbReference type="Proteomes" id="UP001296776"/>
    </source>
</evidence>
<comment type="caution">
    <text evidence="9">The sequence shown here is derived from an EMBL/GenBank/DDBJ whole genome shotgun (WGS) entry which is preliminary data.</text>
</comment>
<keyword evidence="7" id="KW-0812">Transmembrane</keyword>
<dbReference type="PANTHER" id="PTHR30329:SF21">
    <property type="entry name" value="LIPOPROTEIN YIAD-RELATED"/>
    <property type="match status" value="1"/>
</dbReference>
<keyword evidence="2 4" id="KW-0472">Membrane</keyword>
<evidence type="ECO:0000256" key="5">
    <source>
        <dbReference type="SAM" id="Coils"/>
    </source>
</evidence>
<name>A0AAJ0U1Z9_9GAMM</name>
<feature type="coiled-coil region" evidence="5">
    <location>
        <begin position="89"/>
        <end position="188"/>
    </location>
</feature>
<sequence>MMTNSTPVSDQATPTPGSADELATAALPGGDDPTPAIDAPETQLRITAVISLLVALFGAGLFAVRAVEQTREAGAEAVARTTLLAAEERAALEAENTDLEGQLADATARIAQLEQAQAETEARAAELEQAKTSAQARAARLEQAQAAAQYLNKDLELKAQQAALAAENAKLTEQIARAKARLATANTGLDAGSAARGQSESGPSQATVLGERWPAYAALGARFTDDGMLVTLGEQALRFETGSATLANQEPSALREVNQFLATHPEVRVELRGHTDNTGPAEANRALSEQRAEAVKEVLVSLGTSAERIRIEGRGEQEPIADNRTAAGRRANRRVEILLIADRSDLDG</sequence>
<gene>
    <name evidence="9" type="ORF">CKO40_03895</name>
</gene>
<organism evidence="9 10">
    <name type="scientific">Halochromatium glycolicum</name>
    <dbReference type="NCBI Taxonomy" id="85075"/>
    <lineage>
        <taxon>Bacteria</taxon>
        <taxon>Pseudomonadati</taxon>
        <taxon>Pseudomonadota</taxon>
        <taxon>Gammaproteobacteria</taxon>
        <taxon>Chromatiales</taxon>
        <taxon>Chromatiaceae</taxon>
        <taxon>Halochromatium</taxon>
    </lineage>
</organism>
<keyword evidence="10" id="KW-1185">Reference proteome</keyword>
<evidence type="ECO:0000256" key="3">
    <source>
        <dbReference type="ARBA" id="ARBA00023237"/>
    </source>
</evidence>
<dbReference type="PROSITE" id="PS51123">
    <property type="entry name" value="OMPA_2"/>
    <property type="match status" value="1"/>
</dbReference>
<dbReference type="InterPro" id="IPR006664">
    <property type="entry name" value="OMP_bac"/>
</dbReference>
<feature type="domain" description="OmpA-like" evidence="8">
    <location>
        <begin position="226"/>
        <end position="343"/>
    </location>
</feature>
<evidence type="ECO:0000313" key="9">
    <source>
        <dbReference type="EMBL" id="MBK1703712.1"/>
    </source>
</evidence>
<dbReference type="AlphaFoldDB" id="A0AAJ0U1Z9"/>
<dbReference type="PANTHER" id="PTHR30329">
    <property type="entry name" value="STATOR ELEMENT OF FLAGELLAR MOTOR COMPLEX"/>
    <property type="match status" value="1"/>
</dbReference>
<feature type="region of interest" description="Disordered" evidence="6">
    <location>
        <begin position="1"/>
        <end position="38"/>
    </location>
</feature>
<dbReference type="InterPro" id="IPR050330">
    <property type="entry name" value="Bact_OuterMem_StrucFunc"/>
</dbReference>
<keyword evidence="5" id="KW-0175">Coiled coil</keyword>
<dbReference type="CDD" id="cd07185">
    <property type="entry name" value="OmpA_C-like"/>
    <property type="match status" value="1"/>
</dbReference>
<evidence type="ECO:0000256" key="1">
    <source>
        <dbReference type="ARBA" id="ARBA00004442"/>
    </source>
</evidence>
<reference evidence="9" key="1">
    <citation type="submission" date="2017-08" db="EMBL/GenBank/DDBJ databases">
        <authorList>
            <person name="Imhoff J.F."/>
            <person name="Rahn T."/>
            <person name="Kuenzel S."/>
            <person name="Neulinger S.C."/>
        </authorList>
    </citation>
    <scope>NUCLEOTIDE SEQUENCE</scope>
    <source>
        <strain evidence="9">DSM 11080</strain>
    </source>
</reference>
<dbReference type="Proteomes" id="UP001296776">
    <property type="component" value="Unassembled WGS sequence"/>
</dbReference>
<keyword evidence="7" id="KW-1133">Transmembrane helix</keyword>
<dbReference type="InterPro" id="IPR006665">
    <property type="entry name" value="OmpA-like"/>
</dbReference>
<accession>A0AAJ0U1Z9</accession>
<proteinExistence type="predicted"/>
<evidence type="ECO:0000256" key="6">
    <source>
        <dbReference type="SAM" id="MobiDB-lite"/>
    </source>
</evidence>